<evidence type="ECO:0000313" key="2">
    <source>
        <dbReference type="EMBL" id="REG46448.1"/>
    </source>
</evidence>
<dbReference type="InterPro" id="IPR009799">
    <property type="entry name" value="EthD_dom"/>
</dbReference>
<feature type="domain" description="EthD" evidence="1">
    <location>
        <begin position="28"/>
        <end position="86"/>
    </location>
</feature>
<accession>A0AAQ0HI23</accession>
<protein>
    <submittedName>
        <fullName evidence="2">EthD domain-containing protein</fullName>
    </submittedName>
</protein>
<comment type="caution">
    <text evidence="2">The sequence shown here is derived from an EMBL/GenBank/DDBJ whole genome shotgun (WGS) entry which is preliminary data.</text>
</comment>
<reference evidence="2 3" key="1">
    <citation type="submission" date="2018-08" db="EMBL/GenBank/DDBJ databases">
        <title>Genomic Encyclopedia of Archaeal and Bacterial Type Strains, Phase II (KMG-II): from individual species to whole genera.</title>
        <authorList>
            <person name="Goeker M."/>
        </authorList>
    </citation>
    <scope>NUCLEOTIDE SEQUENCE [LARGE SCALE GENOMIC DNA]</scope>
    <source>
        <strain evidence="2 3">DSM 582</strain>
    </source>
</reference>
<organism evidence="2 3">
    <name type="scientific">Paracoccus versutus</name>
    <name type="common">Thiobacillus versutus</name>
    <dbReference type="NCBI Taxonomy" id="34007"/>
    <lineage>
        <taxon>Bacteria</taxon>
        <taxon>Pseudomonadati</taxon>
        <taxon>Pseudomonadota</taxon>
        <taxon>Alphaproteobacteria</taxon>
        <taxon>Rhodobacterales</taxon>
        <taxon>Paracoccaceae</taxon>
        <taxon>Paracoccus</taxon>
    </lineage>
</organism>
<dbReference type="AlphaFoldDB" id="A0AAQ0HI23"/>
<keyword evidence="3" id="KW-1185">Reference proteome</keyword>
<dbReference type="Pfam" id="PF07110">
    <property type="entry name" value="EthD"/>
    <property type="match status" value="1"/>
</dbReference>
<gene>
    <name evidence="2" type="ORF">ATH84_101565</name>
</gene>
<proteinExistence type="predicted"/>
<dbReference type="Gene3D" id="3.30.70.100">
    <property type="match status" value="1"/>
</dbReference>
<evidence type="ECO:0000313" key="3">
    <source>
        <dbReference type="Proteomes" id="UP000256794"/>
    </source>
</evidence>
<dbReference type="EMBL" id="QUMX01000015">
    <property type="protein sequence ID" value="REG46448.1"/>
    <property type="molecule type" value="Genomic_DNA"/>
</dbReference>
<evidence type="ECO:0000259" key="1">
    <source>
        <dbReference type="Pfam" id="PF07110"/>
    </source>
</evidence>
<dbReference type="Proteomes" id="UP000256794">
    <property type="component" value="Unassembled WGS sequence"/>
</dbReference>
<dbReference type="SUPFAM" id="SSF54909">
    <property type="entry name" value="Dimeric alpha+beta barrel"/>
    <property type="match status" value="1"/>
</dbReference>
<dbReference type="RefSeq" id="WP_052095724.1">
    <property type="nucleotide sequence ID" value="NZ_CP035284.1"/>
</dbReference>
<dbReference type="GO" id="GO:0016491">
    <property type="term" value="F:oxidoreductase activity"/>
    <property type="evidence" value="ECO:0007669"/>
    <property type="project" value="InterPro"/>
</dbReference>
<dbReference type="InterPro" id="IPR011008">
    <property type="entry name" value="Dimeric_a/b-barrel"/>
</dbReference>
<sequence length="295" mass="32228">MQSAETASATEPTGRMDSLVAILERRGDISSDLFQRYWRDVHGVLATRVPGFTSYVQYHLLPDPFTPPGQPPASNPIDGIAEVIFAPSSGSSGLASSQVSDFIRRDEQILFSRVVSIPLSAEARTVWSEDVWIETENIDPEVQAPEQVYVLFQSAQSPEPEEVGKALARIAEGISKADPALKPMTGHTLTQGNHEWWNTPNVAGQVAGLNYIAALRIRREAEKSLGEIADVIGELDSVPLDRFAIYRVAARYRMVADGQPTPLGMRGLDIMRTIHQAGAAEQGSDALLRSLFVHP</sequence>
<name>A0AAQ0HI23_PARVE</name>